<dbReference type="InterPro" id="IPR055348">
    <property type="entry name" value="DctQ"/>
</dbReference>
<sequence length="170" mass="18915">MRFQTFKKPVDYAIAGFCILIMASLVVCVVWQVFSRYVMNQPSTFTDEIARFAMIWVGLLGAAYTTGLQKHLAIDLFSSRFAGRSKHVSVLFINLCILAFASSTMIWGGWTLVAKVYSTGQVSPAMQMPMAYVYGVLPISGSIISYYSLLFILDAAIDLFTQPDMIEESC</sequence>
<evidence type="ECO:0000256" key="6">
    <source>
        <dbReference type="ARBA" id="ARBA00022989"/>
    </source>
</evidence>
<keyword evidence="12" id="KW-1185">Reference proteome</keyword>
<feature type="transmembrane region" description="Helical" evidence="9">
    <location>
        <begin position="130"/>
        <end position="153"/>
    </location>
</feature>
<dbReference type="Pfam" id="PF04290">
    <property type="entry name" value="DctQ"/>
    <property type="match status" value="1"/>
</dbReference>
<dbReference type="GO" id="GO:0015740">
    <property type="term" value="P:C4-dicarboxylate transport"/>
    <property type="evidence" value="ECO:0007669"/>
    <property type="project" value="TreeGrafter"/>
</dbReference>
<dbReference type="PANTHER" id="PTHR35011">
    <property type="entry name" value="2,3-DIKETO-L-GULONATE TRAP TRANSPORTER SMALL PERMEASE PROTEIN YIAM"/>
    <property type="match status" value="1"/>
</dbReference>
<evidence type="ECO:0000256" key="7">
    <source>
        <dbReference type="ARBA" id="ARBA00023136"/>
    </source>
</evidence>
<reference evidence="11 12" key="1">
    <citation type="submission" date="2014-01" db="EMBL/GenBank/DDBJ databases">
        <title>Full genme sequencing of cellulolytic bacterium Gynuella sunshinyii YC6258T gen. nov., sp. nov.</title>
        <authorList>
            <person name="Khan H."/>
            <person name="Chung E.J."/>
            <person name="Chung Y.R."/>
        </authorList>
    </citation>
    <scope>NUCLEOTIDE SEQUENCE [LARGE SCALE GENOMIC DNA]</scope>
    <source>
        <strain evidence="11 12">YC6258</strain>
    </source>
</reference>
<evidence type="ECO:0000256" key="2">
    <source>
        <dbReference type="ARBA" id="ARBA00022448"/>
    </source>
</evidence>
<comment type="subcellular location">
    <subcellularLocation>
        <location evidence="1 9">Cell inner membrane</location>
        <topology evidence="1 9">Multi-pass membrane protein</topology>
    </subcellularLocation>
</comment>
<organism evidence="11 12">
    <name type="scientific">Gynuella sunshinyii YC6258</name>
    <dbReference type="NCBI Taxonomy" id="1445510"/>
    <lineage>
        <taxon>Bacteria</taxon>
        <taxon>Pseudomonadati</taxon>
        <taxon>Pseudomonadota</taxon>
        <taxon>Gammaproteobacteria</taxon>
        <taxon>Oceanospirillales</taxon>
        <taxon>Saccharospirillaceae</taxon>
        <taxon>Gynuella</taxon>
    </lineage>
</organism>
<dbReference type="Proteomes" id="UP000032266">
    <property type="component" value="Chromosome"/>
</dbReference>
<protein>
    <recommendedName>
        <fullName evidence="9">TRAP transporter small permease protein</fullName>
    </recommendedName>
</protein>
<comment type="function">
    <text evidence="9">Part of the tripartite ATP-independent periplasmic (TRAP) transport system.</text>
</comment>
<dbReference type="STRING" id="1445510.YC6258_02776"/>
<comment type="subunit">
    <text evidence="9">The complex comprises the extracytoplasmic solute receptor protein and the two transmembrane proteins.</text>
</comment>
<comment type="similarity">
    <text evidence="8 9">Belongs to the TRAP transporter small permease family.</text>
</comment>
<dbReference type="EMBL" id="CP007142">
    <property type="protein sequence ID" value="AJQ94814.1"/>
    <property type="molecule type" value="Genomic_DNA"/>
</dbReference>
<dbReference type="PANTHER" id="PTHR35011:SF2">
    <property type="entry name" value="2,3-DIKETO-L-GULONATE TRAP TRANSPORTER SMALL PERMEASE PROTEIN YIAM"/>
    <property type="match status" value="1"/>
</dbReference>
<feature type="transmembrane region" description="Helical" evidence="9">
    <location>
        <begin position="88"/>
        <end position="110"/>
    </location>
</feature>
<dbReference type="KEGG" id="gsn:YC6258_02776"/>
<keyword evidence="5 9" id="KW-0812">Transmembrane</keyword>
<accession>A0A0C5VWL4</accession>
<dbReference type="GO" id="GO:0022857">
    <property type="term" value="F:transmembrane transporter activity"/>
    <property type="evidence" value="ECO:0007669"/>
    <property type="project" value="UniProtKB-UniRule"/>
</dbReference>
<keyword evidence="6 9" id="KW-1133">Transmembrane helix</keyword>
<evidence type="ECO:0000259" key="10">
    <source>
        <dbReference type="Pfam" id="PF04290"/>
    </source>
</evidence>
<evidence type="ECO:0000256" key="4">
    <source>
        <dbReference type="ARBA" id="ARBA00022519"/>
    </source>
</evidence>
<feature type="domain" description="Tripartite ATP-independent periplasmic transporters DctQ component" evidence="10">
    <location>
        <begin position="25"/>
        <end position="154"/>
    </location>
</feature>
<gene>
    <name evidence="11" type="ORF">YC6258_02776</name>
</gene>
<dbReference type="InterPro" id="IPR007387">
    <property type="entry name" value="TRAP_DctQ"/>
</dbReference>
<dbReference type="GO" id="GO:0005886">
    <property type="term" value="C:plasma membrane"/>
    <property type="evidence" value="ECO:0007669"/>
    <property type="project" value="UniProtKB-SubCell"/>
</dbReference>
<evidence type="ECO:0000256" key="8">
    <source>
        <dbReference type="ARBA" id="ARBA00038436"/>
    </source>
</evidence>
<dbReference type="HOGENOM" id="CLU_086356_9_2_6"/>
<keyword evidence="3" id="KW-1003">Cell membrane</keyword>
<keyword evidence="2 9" id="KW-0813">Transport</keyword>
<evidence type="ECO:0000256" key="3">
    <source>
        <dbReference type="ARBA" id="ARBA00022475"/>
    </source>
</evidence>
<evidence type="ECO:0000256" key="9">
    <source>
        <dbReference type="RuleBase" id="RU369079"/>
    </source>
</evidence>
<evidence type="ECO:0000313" key="11">
    <source>
        <dbReference type="EMBL" id="AJQ94814.1"/>
    </source>
</evidence>
<feature type="transmembrane region" description="Helical" evidence="9">
    <location>
        <begin position="49"/>
        <end position="67"/>
    </location>
</feature>
<evidence type="ECO:0000256" key="5">
    <source>
        <dbReference type="ARBA" id="ARBA00022692"/>
    </source>
</evidence>
<keyword evidence="7 9" id="KW-0472">Membrane</keyword>
<dbReference type="RefSeq" id="WP_044617265.1">
    <property type="nucleotide sequence ID" value="NZ_CP007142.1"/>
</dbReference>
<name>A0A0C5VWL4_9GAMM</name>
<keyword evidence="4 9" id="KW-0997">Cell inner membrane</keyword>
<proteinExistence type="inferred from homology"/>
<feature type="transmembrane region" description="Helical" evidence="9">
    <location>
        <begin position="12"/>
        <end position="34"/>
    </location>
</feature>
<dbReference type="AlphaFoldDB" id="A0A0C5VWL4"/>
<dbReference type="OrthoDB" id="2085311at2"/>
<evidence type="ECO:0000313" key="12">
    <source>
        <dbReference type="Proteomes" id="UP000032266"/>
    </source>
</evidence>
<evidence type="ECO:0000256" key="1">
    <source>
        <dbReference type="ARBA" id="ARBA00004429"/>
    </source>
</evidence>